<name>A0A2U3QJ56_9BACT</name>
<dbReference type="OrthoDB" id="9801454at2"/>
<dbReference type="SUPFAM" id="SSF142433">
    <property type="entry name" value="CinA-like"/>
    <property type="match status" value="1"/>
</dbReference>
<evidence type="ECO:0000313" key="2">
    <source>
        <dbReference type="EMBL" id="SPQ01437.1"/>
    </source>
</evidence>
<dbReference type="Proteomes" id="UP000245125">
    <property type="component" value="Unassembled WGS sequence"/>
</dbReference>
<dbReference type="NCBIfam" id="TIGR00199">
    <property type="entry name" value="PncC_domain"/>
    <property type="match status" value="1"/>
</dbReference>
<keyword evidence="3" id="KW-1185">Reference proteome</keyword>
<sequence length="162" mass="17257">MESEFLTVIKEISGRLTEKGLKLAVVESCTGGLISHAITNLPGASKFFDMSVVSYSEKSKRSVLGIGTSLLKKHGTVSEETAVAMAEGMKKLSGAGVSLSVTGVAGPEPVEGKDIGLIYMAVCLKDVVESRGLSLQGDRETVKRDASLEALRFLNQVLRLWL</sequence>
<dbReference type="Pfam" id="PF02464">
    <property type="entry name" value="CinA"/>
    <property type="match status" value="1"/>
</dbReference>
<reference evidence="3" key="1">
    <citation type="submission" date="2018-03" db="EMBL/GenBank/DDBJ databases">
        <authorList>
            <person name="Zecchin S."/>
        </authorList>
    </citation>
    <scope>NUCLEOTIDE SEQUENCE [LARGE SCALE GENOMIC DNA]</scope>
</reference>
<dbReference type="Gene3D" id="3.90.950.20">
    <property type="entry name" value="CinA-like"/>
    <property type="match status" value="1"/>
</dbReference>
<feature type="domain" description="CinA C-terminal" evidence="1">
    <location>
        <begin position="9"/>
        <end position="158"/>
    </location>
</feature>
<gene>
    <name evidence="2" type="ORF">NBG4_540021</name>
</gene>
<organism evidence="2 3">
    <name type="scientific">Candidatus Sulfobium mesophilum</name>
    <dbReference type="NCBI Taxonomy" id="2016548"/>
    <lineage>
        <taxon>Bacteria</taxon>
        <taxon>Pseudomonadati</taxon>
        <taxon>Nitrospirota</taxon>
        <taxon>Nitrospiria</taxon>
        <taxon>Nitrospirales</taxon>
        <taxon>Nitrospiraceae</taxon>
        <taxon>Candidatus Sulfobium</taxon>
    </lineage>
</organism>
<protein>
    <submittedName>
        <fullName evidence="2">Competence-damage inducible protein</fullName>
    </submittedName>
</protein>
<dbReference type="EMBL" id="OUUY01000102">
    <property type="protein sequence ID" value="SPQ01437.1"/>
    <property type="molecule type" value="Genomic_DNA"/>
</dbReference>
<dbReference type="InterPro" id="IPR008136">
    <property type="entry name" value="CinA_C"/>
</dbReference>
<dbReference type="AlphaFoldDB" id="A0A2U3QJ56"/>
<proteinExistence type="predicted"/>
<dbReference type="InterPro" id="IPR036653">
    <property type="entry name" value="CinA-like_C"/>
</dbReference>
<accession>A0A2U3QJ56</accession>
<evidence type="ECO:0000313" key="3">
    <source>
        <dbReference type="Proteomes" id="UP000245125"/>
    </source>
</evidence>
<evidence type="ECO:0000259" key="1">
    <source>
        <dbReference type="Pfam" id="PF02464"/>
    </source>
</evidence>